<accession>A0A3P6CIR7</accession>
<protein>
    <submittedName>
        <fullName evidence="2">Uncharacterized protein</fullName>
    </submittedName>
</protein>
<evidence type="ECO:0000313" key="2">
    <source>
        <dbReference type="EMBL" id="VDD13728.1"/>
    </source>
</evidence>
<evidence type="ECO:0000256" key="1">
    <source>
        <dbReference type="SAM" id="MobiDB-lite"/>
    </source>
</evidence>
<dbReference type="AlphaFoldDB" id="A0A3P6CIR7"/>
<organism evidence="2">
    <name type="scientific">Brassica campestris</name>
    <name type="common">Field mustard</name>
    <dbReference type="NCBI Taxonomy" id="3711"/>
    <lineage>
        <taxon>Eukaryota</taxon>
        <taxon>Viridiplantae</taxon>
        <taxon>Streptophyta</taxon>
        <taxon>Embryophyta</taxon>
        <taxon>Tracheophyta</taxon>
        <taxon>Spermatophyta</taxon>
        <taxon>Magnoliopsida</taxon>
        <taxon>eudicotyledons</taxon>
        <taxon>Gunneridae</taxon>
        <taxon>Pentapetalae</taxon>
        <taxon>rosids</taxon>
        <taxon>malvids</taxon>
        <taxon>Brassicales</taxon>
        <taxon>Brassicaceae</taxon>
        <taxon>Brassiceae</taxon>
        <taxon>Brassica</taxon>
    </lineage>
</organism>
<sequence>MGCYQNPNRFSWFLGEKSVEGVERDSEATSFSEREASEETSGCDSKVHASSGSSSGTCESSSREDDCTRTSCSKAFR</sequence>
<dbReference type="EMBL" id="LR031576">
    <property type="protein sequence ID" value="VDD13728.1"/>
    <property type="molecule type" value="Genomic_DNA"/>
</dbReference>
<reference evidence="2" key="1">
    <citation type="submission" date="2018-11" db="EMBL/GenBank/DDBJ databases">
        <authorList>
            <consortium name="Genoscope - CEA"/>
            <person name="William W."/>
        </authorList>
    </citation>
    <scope>NUCLEOTIDE SEQUENCE</scope>
</reference>
<feature type="region of interest" description="Disordered" evidence="1">
    <location>
        <begin position="19"/>
        <end position="77"/>
    </location>
</feature>
<feature type="compositionally biased region" description="Basic and acidic residues" evidence="1">
    <location>
        <begin position="19"/>
        <end position="37"/>
    </location>
</feature>
<proteinExistence type="predicted"/>
<gene>
    <name evidence="2" type="ORF">BRAA04T17604Z</name>
</gene>
<feature type="compositionally biased region" description="Low complexity" evidence="1">
    <location>
        <begin position="50"/>
        <end position="60"/>
    </location>
</feature>
<name>A0A3P6CIR7_BRACM</name>